<dbReference type="EMBL" id="LJHD01000038">
    <property type="protein sequence ID" value="ONI46035.1"/>
    <property type="molecule type" value="Genomic_DNA"/>
</dbReference>
<dbReference type="Proteomes" id="UP000188637">
    <property type="component" value="Unassembled WGS sequence"/>
</dbReference>
<gene>
    <name evidence="1" type="ORF">AN640_03865</name>
</gene>
<organism evidence="1 2">
    <name type="scientific">Candidatus Epulonipiscium fishelsonii</name>
    <dbReference type="NCBI Taxonomy" id="77094"/>
    <lineage>
        <taxon>Bacteria</taxon>
        <taxon>Bacillati</taxon>
        <taxon>Bacillota</taxon>
        <taxon>Clostridia</taxon>
        <taxon>Lachnospirales</taxon>
        <taxon>Lachnospiraceae</taxon>
        <taxon>Candidatus Epulonipiscium</taxon>
    </lineage>
</organism>
<accession>A0ACC8XIQ4</accession>
<proteinExistence type="predicted"/>
<comment type="caution">
    <text evidence="1">The sequence shown here is derived from an EMBL/GenBank/DDBJ whole genome shotgun (WGS) entry which is preliminary data.</text>
</comment>
<protein>
    <submittedName>
        <fullName evidence="1">SpoIVB peptidase</fullName>
    </submittedName>
</protein>
<evidence type="ECO:0000313" key="2">
    <source>
        <dbReference type="Proteomes" id="UP000188637"/>
    </source>
</evidence>
<evidence type="ECO:0000313" key="1">
    <source>
        <dbReference type="EMBL" id="ONI46035.1"/>
    </source>
</evidence>
<reference evidence="1" key="1">
    <citation type="submission" date="2016-08" db="EMBL/GenBank/DDBJ databases">
        <authorList>
            <person name="Ngugi D.K."/>
            <person name="Miyake S."/>
            <person name="Stingl U."/>
        </authorList>
    </citation>
    <scope>NUCLEOTIDE SEQUENCE</scope>
    <source>
        <strain evidence="1">SCG-D08WGA-EpuloA1</strain>
    </source>
</reference>
<name>A0ACC8XIQ4_9FIRM</name>
<keyword evidence="2" id="KW-1185">Reference proteome</keyword>
<sequence>MIIILPIGLLGISYSNVPDEIKLIVGEEQTLDLNLPLPVQVTSKKNIKIKEPMSVILEQEGKAELEVSVLGGIPLKTVAVSSMPYKEVIPGGQIIGIEVHSEGICVVGTGGFNSNGKEVNPCKDSLKKGDRIIEVNGIKINSKEEFKKVIEVDEEKFINLKVKRNDKTIEAKILPRYCDEENTYKIGAWIKDTIQGLGTLTYIDPESSTFGALGHGITDSEFEKIIPISTGSIMTAKIDSIRKGKAGDPGELSGVINTNEREHVGDIEENNARGIFGTIDKEDLDKMKKEAIPIACQNEVKEGDALILADLEGDGVASYKVKIQKVAKYTSEPSKGMVIKIVDQELLNLTEGIVQGMSGSPIIQNDKLIGAVSHVFVQDPTKGYGIFVENMINLDIK</sequence>